<gene>
    <name evidence="12" type="ORF">NV36_02605</name>
</gene>
<keyword evidence="5" id="KW-1003">Cell membrane</keyword>
<keyword evidence="6 11" id="KW-0812">Transmembrane</keyword>
<name>A0A0A2GRB9_9FLAO</name>
<proteinExistence type="inferred from homology"/>
<dbReference type="NCBIfam" id="TIGR00739">
    <property type="entry name" value="yajC"/>
    <property type="match status" value="1"/>
</dbReference>
<comment type="similarity">
    <text evidence="2">Belongs to the YajC family.</text>
</comment>
<dbReference type="SMART" id="SM01323">
    <property type="entry name" value="YajC"/>
    <property type="match status" value="1"/>
</dbReference>
<dbReference type="PANTHER" id="PTHR33909">
    <property type="entry name" value="SEC TRANSLOCON ACCESSORY COMPLEX SUBUNIT YAJC"/>
    <property type="match status" value="1"/>
</dbReference>
<dbReference type="EMBL" id="JSAQ01000001">
    <property type="protein sequence ID" value="KGO05844.1"/>
    <property type="molecule type" value="Genomic_DNA"/>
</dbReference>
<dbReference type="PATRIC" id="fig|1300343.5.peg.2018"/>
<evidence type="ECO:0000256" key="11">
    <source>
        <dbReference type="SAM" id="Phobius"/>
    </source>
</evidence>
<dbReference type="AlphaFoldDB" id="A0A0A2GRB9"/>
<evidence type="ECO:0000313" key="12">
    <source>
        <dbReference type="EMBL" id="KGO05844.1"/>
    </source>
</evidence>
<dbReference type="GO" id="GO:0005886">
    <property type="term" value="C:plasma membrane"/>
    <property type="evidence" value="ECO:0007669"/>
    <property type="project" value="UniProtKB-SubCell"/>
</dbReference>
<accession>A0A0A2GRB9</accession>
<keyword evidence="9" id="KW-0811">Translocation</keyword>
<evidence type="ECO:0000256" key="7">
    <source>
        <dbReference type="ARBA" id="ARBA00022927"/>
    </source>
</evidence>
<keyword evidence="7" id="KW-0653">Protein transport</keyword>
<keyword evidence="13" id="KW-1185">Reference proteome</keyword>
<protein>
    <recommendedName>
        <fullName evidence="3">Sec translocon accessory complex subunit YajC</fullName>
    </recommendedName>
</protein>
<keyword evidence="10 11" id="KW-0472">Membrane</keyword>
<dbReference type="PANTHER" id="PTHR33909:SF1">
    <property type="entry name" value="SEC TRANSLOCON ACCESSORY COMPLEX SUBUNIT YAJC"/>
    <property type="match status" value="1"/>
</dbReference>
<dbReference type="KEGG" id="ddo:I597_2011"/>
<evidence type="ECO:0000256" key="2">
    <source>
        <dbReference type="ARBA" id="ARBA00006742"/>
    </source>
</evidence>
<evidence type="ECO:0000256" key="6">
    <source>
        <dbReference type="ARBA" id="ARBA00022692"/>
    </source>
</evidence>
<evidence type="ECO:0000256" key="10">
    <source>
        <dbReference type="ARBA" id="ARBA00023136"/>
    </source>
</evidence>
<evidence type="ECO:0000313" key="13">
    <source>
        <dbReference type="Proteomes" id="UP000030140"/>
    </source>
</evidence>
<evidence type="ECO:0000256" key="3">
    <source>
        <dbReference type="ARBA" id="ARBA00014962"/>
    </source>
</evidence>
<evidence type="ECO:0000256" key="4">
    <source>
        <dbReference type="ARBA" id="ARBA00022448"/>
    </source>
</evidence>
<comment type="caution">
    <text evidence="12">The sequence shown here is derived from an EMBL/GenBank/DDBJ whole genome shotgun (WGS) entry which is preliminary data.</text>
</comment>
<dbReference type="RefSeq" id="WP_035324871.1">
    <property type="nucleotide sequence ID" value="NZ_CP015125.1"/>
</dbReference>
<sequence>MGEGLQGILGPLLLFTVFIVFFIVLPQRKKLKQEKNFDKDLKKGDRVITKSGLHGKILELNDNGTCVLETMSGKMKFERSALSIEMTQALNKSVVEAKK</sequence>
<keyword evidence="4" id="KW-0813">Transport</keyword>
<dbReference type="InterPro" id="IPR003849">
    <property type="entry name" value="Preprotein_translocase_YajC"/>
</dbReference>
<feature type="transmembrane region" description="Helical" evidence="11">
    <location>
        <begin position="6"/>
        <end position="25"/>
    </location>
</feature>
<dbReference type="Proteomes" id="UP000030140">
    <property type="component" value="Unassembled WGS sequence"/>
</dbReference>
<organism evidence="12 13">
    <name type="scientific">Dokdonia donghaensis DSW-1</name>
    <dbReference type="NCBI Taxonomy" id="1300343"/>
    <lineage>
        <taxon>Bacteria</taxon>
        <taxon>Pseudomonadati</taxon>
        <taxon>Bacteroidota</taxon>
        <taxon>Flavobacteriia</taxon>
        <taxon>Flavobacteriales</taxon>
        <taxon>Flavobacteriaceae</taxon>
        <taxon>Dokdonia</taxon>
    </lineage>
</organism>
<keyword evidence="8 11" id="KW-1133">Transmembrane helix</keyword>
<dbReference type="OrthoDB" id="9800132at2"/>
<comment type="subcellular location">
    <subcellularLocation>
        <location evidence="1">Cell membrane</location>
        <topology evidence="1">Single-pass membrane protein</topology>
    </subcellularLocation>
</comment>
<dbReference type="Pfam" id="PF02699">
    <property type="entry name" value="YajC"/>
    <property type="match status" value="1"/>
</dbReference>
<evidence type="ECO:0000256" key="1">
    <source>
        <dbReference type="ARBA" id="ARBA00004162"/>
    </source>
</evidence>
<reference evidence="12 13" key="1">
    <citation type="submission" date="2014-10" db="EMBL/GenBank/DDBJ databases">
        <title>Draft genome sequence of the proteorhodopsin-containing marine bacterium Dokdonia donghaensis.</title>
        <authorList>
            <person name="Gomez-Consarnau L."/>
            <person name="Gonzalez J.M."/>
            <person name="Riedel T."/>
            <person name="Jaenicke S."/>
            <person name="Wagner-Doebler I."/>
            <person name="Fuhrman J.A."/>
        </authorList>
    </citation>
    <scope>NUCLEOTIDE SEQUENCE [LARGE SCALE GENOMIC DNA]</scope>
    <source>
        <strain evidence="12 13">DSW-1</strain>
    </source>
</reference>
<evidence type="ECO:0000256" key="8">
    <source>
        <dbReference type="ARBA" id="ARBA00022989"/>
    </source>
</evidence>
<evidence type="ECO:0000256" key="5">
    <source>
        <dbReference type="ARBA" id="ARBA00022475"/>
    </source>
</evidence>
<evidence type="ECO:0000256" key="9">
    <source>
        <dbReference type="ARBA" id="ARBA00023010"/>
    </source>
</evidence>
<dbReference type="PRINTS" id="PR01853">
    <property type="entry name" value="YAJCTRNLCASE"/>
</dbReference>
<dbReference type="GO" id="GO:0015031">
    <property type="term" value="P:protein transport"/>
    <property type="evidence" value="ECO:0007669"/>
    <property type="project" value="UniProtKB-KW"/>
</dbReference>